<name>A0ABX1YJT2_9BACL</name>
<sequence>MNSKVTKNVFYEDLQDAGKFKQLEKRLLGESNLPGPRANLGAASTFADAFGSDWVTGDAWELLAEWSSRAEADAPTDDPREFLPFCALQAMGTYYRYADSSRQQIILERCQAAMNDSRWRMREAAAMALQRIGEQDFGALRSLFDAMMGKASALEKRAFVATLAHPPMLKDAAHVLYALELSEHILDEIAEGKTRYGTEDFRVLSKGLEYALSVFVERAPEAGFRMLAKFAVTEDKRMQKIVKSNLGKARLAKKYSQDVERIQLLMNA</sequence>
<proteinExistence type="predicted"/>
<gene>
    <name evidence="1" type="ORF">GC101_14385</name>
</gene>
<evidence type="ECO:0000313" key="2">
    <source>
        <dbReference type="Proteomes" id="UP000596857"/>
    </source>
</evidence>
<dbReference type="InterPro" id="IPR016024">
    <property type="entry name" value="ARM-type_fold"/>
</dbReference>
<comment type="caution">
    <text evidence="1">The sequence shown here is derived from an EMBL/GenBank/DDBJ whole genome shotgun (WGS) entry which is preliminary data.</text>
</comment>
<reference evidence="1 2" key="1">
    <citation type="submission" date="2019-10" db="EMBL/GenBank/DDBJ databases">
        <title>Description of Paenibacillus terricola sp. nov.</title>
        <authorList>
            <person name="Carlier A."/>
            <person name="Qi S."/>
        </authorList>
    </citation>
    <scope>NUCLEOTIDE SEQUENCE [LARGE SCALE GENOMIC DNA]</scope>
    <source>
        <strain evidence="1 2">LMG 31459</strain>
    </source>
</reference>
<evidence type="ECO:0008006" key="3">
    <source>
        <dbReference type="Google" id="ProtNLM"/>
    </source>
</evidence>
<keyword evidence="2" id="KW-1185">Reference proteome</keyword>
<dbReference type="Proteomes" id="UP000596857">
    <property type="component" value="Unassembled WGS sequence"/>
</dbReference>
<protein>
    <recommendedName>
        <fullName evidence="3">HEAT repeat domain-containing protein</fullName>
    </recommendedName>
</protein>
<accession>A0ABX1YJT2</accession>
<dbReference type="SUPFAM" id="SSF48371">
    <property type="entry name" value="ARM repeat"/>
    <property type="match status" value="1"/>
</dbReference>
<dbReference type="RefSeq" id="WP_171717802.1">
    <property type="nucleotide sequence ID" value="NZ_WHOB01000039.1"/>
</dbReference>
<dbReference type="EMBL" id="WHOB01000039">
    <property type="protein sequence ID" value="NOU80060.1"/>
    <property type="molecule type" value="Genomic_DNA"/>
</dbReference>
<evidence type="ECO:0000313" key="1">
    <source>
        <dbReference type="EMBL" id="NOU80060.1"/>
    </source>
</evidence>
<organism evidence="1 2">
    <name type="scientific">Paenibacillus phytohabitans</name>
    <dbReference type="NCBI Taxonomy" id="2654978"/>
    <lineage>
        <taxon>Bacteria</taxon>
        <taxon>Bacillati</taxon>
        <taxon>Bacillota</taxon>
        <taxon>Bacilli</taxon>
        <taxon>Bacillales</taxon>
        <taxon>Paenibacillaceae</taxon>
        <taxon>Paenibacillus</taxon>
    </lineage>
</organism>